<dbReference type="KEGG" id="cpyr:CYJ47_13160"/>
<proteinExistence type="predicted"/>
<sequence length="72" mass="7568">MFGPFTITQVVVVGIIVVAIGFVGLGVAYYSFMVTKNMKRVKIGVGVAIVCILVLPFGFTVASTFMPNAPIG</sequence>
<feature type="transmembrane region" description="Helical" evidence="1">
    <location>
        <begin position="6"/>
        <end position="31"/>
    </location>
</feature>
<keyword evidence="1" id="KW-0472">Membrane</keyword>
<name>A0AAF0YRM0_9CORY</name>
<evidence type="ECO:0000313" key="2">
    <source>
        <dbReference type="EMBL" id="WOT02170.1"/>
    </source>
</evidence>
<reference evidence="2" key="2">
    <citation type="submission" date="2023-10" db="EMBL/GenBank/DDBJ databases">
        <authorList>
            <person name="Choi B."/>
        </authorList>
    </citation>
    <scope>NUCLEOTIDE SEQUENCE</scope>
    <source>
        <strain evidence="2">UMB0763</strain>
    </source>
</reference>
<gene>
    <name evidence="2" type="ORF">CYJ47_13160</name>
</gene>
<dbReference type="EMBL" id="CP136958">
    <property type="protein sequence ID" value="WOT02170.1"/>
    <property type="molecule type" value="Genomic_DNA"/>
</dbReference>
<accession>A0AAF0YRM0</accession>
<reference evidence="2" key="1">
    <citation type="submission" date="2017-12" db="EMBL/GenBank/DDBJ databases">
        <authorList>
            <person name="Thomas-White K."/>
            <person name="Wolfe A.J."/>
        </authorList>
    </citation>
    <scope>NUCLEOTIDE SEQUENCE</scope>
    <source>
        <strain evidence="2">UMB0763</strain>
    </source>
</reference>
<dbReference type="Proteomes" id="UP000234560">
    <property type="component" value="Chromosome"/>
</dbReference>
<keyword evidence="1" id="KW-1133">Transmembrane helix</keyword>
<protein>
    <submittedName>
        <fullName evidence="2">Uncharacterized protein</fullName>
    </submittedName>
</protein>
<feature type="transmembrane region" description="Helical" evidence="1">
    <location>
        <begin position="43"/>
        <end position="66"/>
    </location>
</feature>
<keyword evidence="1" id="KW-0812">Transmembrane</keyword>
<organism evidence="2 3">
    <name type="scientific">Corynebacterium pyruviciproducens</name>
    <dbReference type="NCBI Taxonomy" id="598660"/>
    <lineage>
        <taxon>Bacteria</taxon>
        <taxon>Bacillati</taxon>
        <taxon>Actinomycetota</taxon>
        <taxon>Actinomycetes</taxon>
        <taxon>Mycobacteriales</taxon>
        <taxon>Corynebacteriaceae</taxon>
        <taxon>Corynebacterium</taxon>
    </lineage>
</organism>
<evidence type="ECO:0000313" key="3">
    <source>
        <dbReference type="Proteomes" id="UP000234560"/>
    </source>
</evidence>
<dbReference type="RefSeq" id="WP_016458470.1">
    <property type="nucleotide sequence ID" value="NZ_CAMIHY010000020.1"/>
</dbReference>
<evidence type="ECO:0000256" key="1">
    <source>
        <dbReference type="SAM" id="Phobius"/>
    </source>
</evidence>
<dbReference type="AlphaFoldDB" id="A0AAF0YRM0"/>